<reference evidence="19" key="1">
    <citation type="journal article" date="2020" name="bioRxiv">
        <title>Hybrid origin of Populus tomentosa Carr. identified through genome sequencing and phylogenomic analysis.</title>
        <authorList>
            <person name="An X."/>
            <person name="Gao K."/>
            <person name="Chen Z."/>
            <person name="Li J."/>
            <person name="Yang X."/>
            <person name="Yang X."/>
            <person name="Zhou J."/>
            <person name="Guo T."/>
            <person name="Zhao T."/>
            <person name="Huang S."/>
            <person name="Miao D."/>
            <person name="Khan W.U."/>
            <person name="Rao P."/>
            <person name="Ye M."/>
            <person name="Lei B."/>
            <person name="Liao W."/>
            <person name="Wang J."/>
            <person name="Ji L."/>
            <person name="Li Y."/>
            <person name="Guo B."/>
            <person name="Mustafa N.S."/>
            <person name="Li S."/>
            <person name="Yun Q."/>
            <person name="Keller S.R."/>
            <person name="Mao J."/>
            <person name="Zhang R."/>
            <person name="Strauss S.H."/>
        </authorList>
    </citation>
    <scope>NUCLEOTIDE SEQUENCE</scope>
    <source>
        <strain evidence="19">GM15</strain>
        <tissue evidence="19">Leaf</tissue>
    </source>
</reference>
<evidence type="ECO:0000256" key="11">
    <source>
        <dbReference type="ARBA" id="ARBA00023136"/>
    </source>
</evidence>
<evidence type="ECO:0000256" key="10">
    <source>
        <dbReference type="ARBA" id="ARBA00022989"/>
    </source>
</evidence>
<dbReference type="PROSITE" id="PS00107">
    <property type="entry name" value="PROTEIN_KINASE_ATP"/>
    <property type="match status" value="1"/>
</dbReference>
<organism evidence="19 20">
    <name type="scientific">Populus tomentosa</name>
    <name type="common">Chinese white poplar</name>
    <dbReference type="NCBI Taxonomy" id="118781"/>
    <lineage>
        <taxon>Eukaryota</taxon>
        <taxon>Viridiplantae</taxon>
        <taxon>Streptophyta</taxon>
        <taxon>Embryophyta</taxon>
        <taxon>Tracheophyta</taxon>
        <taxon>Spermatophyta</taxon>
        <taxon>Magnoliopsida</taxon>
        <taxon>eudicotyledons</taxon>
        <taxon>Gunneridae</taxon>
        <taxon>Pentapetalae</taxon>
        <taxon>rosids</taxon>
        <taxon>fabids</taxon>
        <taxon>Malpighiales</taxon>
        <taxon>Salicaceae</taxon>
        <taxon>Saliceae</taxon>
        <taxon>Populus</taxon>
    </lineage>
</organism>
<keyword evidence="6 17" id="KW-0732">Signal</keyword>
<dbReference type="Proteomes" id="UP000886885">
    <property type="component" value="Chromosome 4A"/>
</dbReference>
<dbReference type="InterPro" id="IPR001245">
    <property type="entry name" value="Ser-Thr/Tyr_kinase_cat_dom"/>
</dbReference>
<keyword evidence="11" id="KW-0472">Membrane</keyword>
<name>A0A8X7ZXS8_POPTO</name>
<keyword evidence="20" id="KW-1185">Reference proteome</keyword>
<dbReference type="OrthoDB" id="1631388at2759"/>
<dbReference type="PROSITE" id="PS50011">
    <property type="entry name" value="PROTEIN_KINASE_DOM"/>
    <property type="match status" value="1"/>
</dbReference>
<evidence type="ECO:0000256" key="7">
    <source>
        <dbReference type="ARBA" id="ARBA00022741"/>
    </source>
</evidence>
<keyword evidence="8" id="KW-0418">Kinase</keyword>
<comment type="subcellular location">
    <subcellularLocation>
        <location evidence="1">Membrane</location>
        <topology evidence="1">Single-pass type I membrane protein</topology>
    </subcellularLocation>
</comment>
<keyword evidence="7 15" id="KW-0547">Nucleotide-binding</keyword>
<evidence type="ECO:0000313" key="20">
    <source>
        <dbReference type="Proteomes" id="UP000886885"/>
    </source>
</evidence>
<evidence type="ECO:0000256" key="13">
    <source>
        <dbReference type="ARBA" id="ARBA00047899"/>
    </source>
</evidence>
<gene>
    <name evidence="19" type="ORF">POTOM_015529</name>
</gene>
<evidence type="ECO:0000256" key="14">
    <source>
        <dbReference type="ARBA" id="ARBA00048679"/>
    </source>
</evidence>
<evidence type="ECO:0000256" key="1">
    <source>
        <dbReference type="ARBA" id="ARBA00004479"/>
    </source>
</evidence>
<comment type="catalytic activity">
    <reaction evidence="13">
        <text>L-threonyl-[protein] + ATP = O-phospho-L-threonyl-[protein] + ADP + H(+)</text>
        <dbReference type="Rhea" id="RHEA:46608"/>
        <dbReference type="Rhea" id="RHEA-COMP:11060"/>
        <dbReference type="Rhea" id="RHEA-COMP:11605"/>
        <dbReference type="ChEBI" id="CHEBI:15378"/>
        <dbReference type="ChEBI" id="CHEBI:30013"/>
        <dbReference type="ChEBI" id="CHEBI:30616"/>
        <dbReference type="ChEBI" id="CHEBI:61977"/>
        <dbReference type="ChEBI" id="CHEBI:456216"/>
        <dbReference type="EC" id="2.7.11.1"/>
    </reaction>
</comment>
<dbReference type="EC" id="2.7.11.1" evidence="2"/>
<evidence type="ECO:0000256" key="17">
    <source>
        <dbReference type="SAM" id="SignalP"/>
    </source>
</evidence>
<evidence type="ECO:0000313" key="19">
    <source>
        <dbReference type="EMBL" id="KAG6779158.1"/>
    </source>
</evidence>
<dbReference type="InterPro" id="IPR017441">
    <property type="entry name" value="Protein_kinase_ATP_BS"/>
</dbReference>
<dbReference type="GO" id="GO:0016020">
    <property type="term" value="C:membrane"/>
    <property type="evidence" value="ECO:0007669"/>
    <property type="project" value="UniProtKB-SubCell"/>
</dbReference>
<dbReference type="EMBL" id="JAAWWB010000007">
    <property type="protein sequence ID" value="KAG6779158.1"/>
    <property type="molecule type" value="Genomic_DNA"/>
</dbReference>
<evidence type="ECO:0000259" key="18">
    <source>
        <dbReference type="PROSITE" id="PS50011"/>
    </source>
</evidence>
<keyword evidence="12" id="KW-0325">Glycoprotein</keyword>
<keyword evidence="4" id="KW-0808">Transferase</keyword>
<evidence type="ECO:0000256" key="8">
    <source>
        <dbReference type="ARBA" id="ARBA00022777"/>
    </source>
</evidence>
<feature type="region of interest" description="Disordered" evidence="16">
    <location>
        <begin position="627"/>
        <end position="650"/>
    </location>
</feature>
<dbReference type="FunFam" id="3.30.200.20:FF:000644">
    <property type="entry name" value="Suppressor of npr1-1 constitutive 4"/>
    <property type="match status" value="1"/>
</dbReference>
<dbReference type="InterPro" id="IPR045874">
    <property type="entry name" value="LRK10/LRL21-25-like"/>
</dbReference>
<evidence type="ECO:0000256" key="3">
    <source>
        <dbReference type="ARBA" id="ARBA00022527"/>
    </source>
</evidence>
<feature type="signal peptide" evidence="17">
    <location>
        <begin position="1"/>
        <end position="25"/>
    </location>
</feature>
<dbReference type="PANTHER" id="PTHR27009">
    <property type="entry name" value="RUST RESISTANCE KINASE LR10-RELATED"/>
    <property type="match status" value="1"/>
</dbReference>
<comment type="caution">
    <text evidence="19">The sequence shown here is derived from an EMBL/GenBank/DDBJ whole genome shotgun (WGS) entry which is preliminary data.</text>
</comment>
<dbReference type="FunFam" id="1.10.510.10:FF:000590">
    <property type="entry name" value="PR5-like receptor kinase"/>
    <property type="match status" value="1"/>
</dbReference>
<dbReference type="InterPro" id="IPR008271">
    <property type="entry name" value="Ser/Thr_kinase_AS"/>
</dbReference>
<dbReference type="Pfam" id="PF07714">
    <property type="entry name" value="PK_Tyr_Ser-Thr"/>
    <property type="match status" value="1"/>
</dbReference>
<dbReference type="InterPro" id="IPR000719">
    <property type="entry name" value="Prot_kinase_dom"/>
</dbReference>
<dbReference type="InterPro" id="IPR032872">
    <property type="entry name" value="WAK_assoc_C"/>
</dbReference>
<comment type="catalytic activity">
    <reaction evidence="14">
        <text>L-seryl-[protein] + ATP = O-phospho-L-seryl-[protein] + ADP + H(+)</text>
        <dbReference type="Rhea" id="RHEA:17989"/>
        <dbReference type="Rhea" id="RHEA-COMP:9863"/>
        <dbReference type="Rhea" id="RHEA-COMP:11604"/>
        <dbReference type="ChEBI" id="CHEBI:15378"/>
        <dbReference type="ChEBI" id="CHEBI:29999"/>
        <dbReference type="ChEBI" id="CHEBI:30616"/>
        <dbReference type="ChEBI" id="CHEBI:83421"/>
        <dbReference type="ChEBI" id="CHEBI:456216"/>
        <dbReference type="EC" id="2.7.11.1"/>
    </reaction>
</comment>
<keyword evidence="3" id="KW-0723">Serine/threonine-protein kinase</keyword>
<keyword evidence="5" id="KW-0812">Transmembrane</keyword>
<sequence>MRPLGTAAATSFLSTLLLFLHLTASSPSNYMINLPNCNPSFSCGDLTNINYPFPSGQRPPDCGPQEFHFTCYGDKVTTLIVESLPYRVNRVNQTSQTLRLSRSDFYDDLPCTHLYSSTTFDNVTFSLGSNHETLSLFYGCKDLGHSVEEKFKFSCPMPGDSEGFFKVGDPSGLPSTGRCRTSFQVPFLRSWAQQLQAEGLSLLVKALKEGFDVRYSDPYSADCQKCSKHSGRQCGFDAKPICICNDLLCPVPGAGSSRFGKGLKIATAISAAMAAIIAFSIIAICFSGREGSFSGNIAMTFKLKSSQNVDRFETFMMDYHCLTPRRYSYSDIKKITNSFTNKLGEGGFGNVYKGKLTDGRLVAVKVLKESKGDGEEFMNEVASISRTSHVNIVTLLGFCYEKTKRALIYEFMTKGSLDKFISYEGAPDTNFGLQWERFYEIAVGIARGLEYLHRGCNTRIVHFDIKPHNILLDEDFCPKISDFGLAKLCKSKESKVSMTGARGIVGYIAPEVFCRNFGGVSYKSDVYSYGMMVLEMVGERKKKYTGSSETSEMYFPDWFYKYLEPGEITLLHKGISEEEEEIIKKMILIGLWCIQTIPSDRPSMTKVVEMFEGSLHSLQIPLKPLLSSPKRSAPDHSSTILSMPNVSSQGGGVNKLLVDESDLELEISTLCEA</sequence>
<proteinExistence type="predicted"/>
<feature type="domain" description="Protein kinase" evidence="18">
    <location>
        <begin position="337"/>
        <end position="619"/>
    </location>
</feature>
<dbReference type="PROSITE" id="PS00108">
    <property type="entry name" value="PROTEIN_KINASE_ST"/>
    <property type="match status" value="1"/>
</dbReference>
<evidence type="ECO:0000256" key="2">
    <source>
        <dbReference type="ARBA" id="ARBA00012513"/>
    </source>
</evidence>
<accession>A0A8X7ZXS8</accession>
<keyword evidence="9 15" id="KW-0067">ATP-binding</keyword>
<dbReference type="Pfam" id="PF14380">
    <property type="entry name" value="WAK_assoc"/>
    <property type="match status" value="1"/>
</dbReference>
<keyword evidence="10" id="KW-1133">Transmembrane helix</keyword>
<protein>
    <recommendedName>
        <fullName evidence="2">non-specific serine/threonine protein kinase</fullName>
        <ecNumber evidence="2">2.7.11.1</ecNumber>
    </recommendedName>
</protein>
<dbReference type="GO" id="GO:0004674">
    <property type="term" value="F:protein serine/threonine kinase activity"/>
    <property type="evidence" value="ECO:0007669"/>
    <property type="project" value="UniProtKB-KW"/>
</dbReference>
<feature type="binding site" evidence="15">
    <location>
        <position position="365"/>
    </location>
    <ligand>
        <name>ATP</name>
        <dbReference type="ChEBI" id="CHEBI:30616"/>
    </ligand>
</feature>
<evidence type="ECO:0000256" key="16">
    <source>
        <dbReference type="SAM" id="MobiDB-lite"/>
    </source>
</evidence>
<dbReference type="InterPro" id="IPR025287">
    <property type="entry name" value="WAK_GUB"/>
</dbReference>
<feature type="compositionally biased region" description="Polar residues" evidence="16">
    <location>
        <begin position="635"/>
        <end position="648"/>
    </location>
</feature>
<evidence type="ECO:0000256" key="4">
    <source>
        <dbReference type="ARBA" id="ARBA00022679"/>
    </source>
</evidence>
<dbReference type="Pfam" id="PF13947">
    <property type="entry name" value="GUB_WAK_bind"/>
    <property type="match status" value="1"/>
</dbReference>
<evidence type="ECO:0000256" key="6">
    <source>
        <dbReference type="ARBA" id="ARBA00022729"/>
    </source>
</evidence>
<feature type="chain" id="PRO_5036452050" description="non-specific serine/threonine protein kinase" evidence="17">
    <location>
        <begin position="26"/>
        <end position="673"/>
    </location>
</feature>
<dbReference type="AlphaFoldDB" id="A0A8X7ZXS8"/>
<evidence type="ECO:0000256" key="9">
    <source>
        <dbReference type="ARBA" id="ARBA00022840"/>
    </source>
</evidence>
<dbReference type="GO" id="GO:0005524">
    <property type="term" value="F:ATP binding"/>
    <property type="evidence" value="ECO:0007669"/>
    <property type="project" value="UniProtKB-UniRule"/>
</dbReference>
<evidence type="ECO:0000256" key="5">
    <source>
        <dbReference type="ARBA" id="ARBA00022692"/>
    </source>
</evidence>
<evidence type="ECO:0000256" key="12">
    <source>
        <dbReference type="ARBA" id="ARBA00023180"/>
    </source>
</evidence>
<dbReference type="SMART" id="SM00220">
    <property type="entry name" value="S_TKc"/>
    <property type="match status" value="1"/>
</dbReference>
<evidence type="ECO:0000256" key="15">
    <source>
        <dbReference type="PROSITE-ProRule" id="PRU10141"/>
    </source>
</evidence>
<dbReference type="GO" id="GO:0030247">
    <property type="term" value="F:polysaccharide binding"/>
    <property type="evidence" value="ECO:0007669"/>
    <property type="project" value="InterPro"/>
</dbReference>